<dbReference type="SUPFAM" id="SSF54427">
    <property type="entry name" value="NTF2-like"/>
    <property type="match status" value="1"/>
</dbReference>
<accession>A0A4V2M9R5</accession>
<dbReference type="OrthoDB" id="21421at2"/>
<dbReference type="PANTHER" id="PTHR33747">
    <property type="entry name" value="UPF0225 PROTEIN SCO1677"/>
    <property type="match status" value="1"/>
</dbReference>
<evidence type="ECO:0000313" key="3">
    <source>
        <dbReference type="Proteomes" id="UP000291144"/>
    </source>
</evidence>
<feature type="domain" description="YchJ-like middle NTF2-like" evidence="1">
    <location>
        <begin position="40"/>
        <end position="133"/>
    </location>
</feature>
<dbReference type="Proteomes" id="UP000291144">
    <property type="component" value="Unassembled WGS sequence"/>
</dbReference>
<dbReference type="Gene3D" id="3.10.450.50">
    <property type="match status" value="1"/>
</dbReference>
<dbReference type="EMBL" id="SJKB01000012">
    <property type="protein sequence ID" value="TCC56412.1"/>
    <property type="molecule type" value="Genomic_DNA"/>
</dbReference>
<reference evidence="2 3" key="1">
    <citation type="submission" date="2019-02" db="EMBL/GenBank/DDBJ databases">
        <title>Kribbella capetownensis sp. nov. and Kribbella speibonae sp. nov., isolated from soil.</title>
        <authorList>
            <person name="Curtis S.M."/>
            <person name="Norton I."/>
            <person name="Everest G.J."/>
            <person name="Meyers P.R."/>
        </authorList>
    </citation>
    <scope>NUCLEOTIDE SEQUENCE [LARGE SCALE GENOMIC DNA]</scope>
    <source>
        <strain evidence="2 3">NRRL B-24813</strain>
    </source>
</reference>
<evidence type="ECO:0000313" key="2">
    <source>
        <dbReference type="EMBL" id="TCC56412.1"/>
    </source>
</evidence>
<dbReference type="RefSeq" id="WP_131362814.1">
    <property type="nucleotide sequence ID" value="NZ_SJKB01000012.1"/>
</dbReference>
<sequence>MAKRRDRQPVVSQSSPCPCGLDATYGDCCGALHQGKAAATAEQLMRSRYTAFVVRDARYLLHTWSADTRPPTLNFADDIQWTGLEILTTTAGTPFHTEGTVEFQAHFTHNGIPETQQENSHFTRENGLWVYLKPLPA</sequence>
<name>A0A4V2M9R5_9ACTN</name>
<dbReference type="PANTHER" id="PTHR33747:SF1">
    <property type="entry name" value="ADENYLATE CYCLASE-ASSOCIATED CAP C-TERMINAL DOMAIN-CONTAINING PROTEIN"/>
    <property type="match status" value="1"/>
</dbReference>
<comment type="caution">
    <text evidence="2">The sequence shown here is derived from an EMBL/GenBank/DDBJ whole genome shotgun (WGS) entry which is preliminary data.</text>
</comment>
<gene>
    <name evidence="2" type="ORF">E0H73_32515</name>
</gene>
<dbReference type="Pfam" id="PF17775">
    <property type="entry name" value="YchJ_M-like"/>
    <property type="match status" value="1"/>
</dbReference>
<dbReference type="AlphaFoldDB" id="A0A4V2M9R5"/>
<evidence type="ECO:0000259" key="1">
    <source>
        <dbReference type="Pfam" id="PF17775"/>
    </source>
</evidence>
<dbReference type="InterPro" id="IPR032710">
    <property type="entry name" value="NTF2-like_dom_sf"/>
</dbReference>
<keyword evidence="3" id="KW-1185">Reference proteome</keyword>
<organism evidence="2 3">
    <name type="scientific">Kribbella pittospori</name>
    <dbReference type="NCBI Taxonomy" id="722689"/>
    <lineage>
        <taxon>Bacteria</taxon>
        <taxon>Bacillati</taxon>
        <taxon>Actinomycetota</taxon>
        <taxon>Actinomycetes</taxon>
        <taxon>Propionibacteriales</taxon>
        <taxon>Kribbellaceae</taxon>
        <taxon>Kribbella</taxon>
    </lineage>
</organism>
<dbReference type="InterPro" id="IPR048469">
    <property type="entry name" value="YchJ-like_M"/>
</dbReference>
<proteinExistence type="predicted"/>
<protein>
    <recommendedName>
        <fullName evidence="1">YchJ-like middle NTF2-like domain-containing protein</fullName>
    </recommendedName>
</protein>